<feature type="compositionally biased region" description="Low complexity" evidence="1">
    <location>
        <begin position="610"/>
        <end position="633"/>
    </location>
</feature>
<accession>A0A8J9YY30</accession>
<keyword evidence="2" id="KW-0812">Transmembrane</keyword>
<keyword evidence="3" id="KW-0732">Signal</keyword>
<reference evidence="4" key="1">
    <citation type="submission" date="2022-01" db="EMBL/GenBank/DDBJ databases">
        <authorList>
            <person name="Braso-Vives M."/>
        </authorList>
    </citation>
    <scope>NUCLEOTIDE SEQUENCE</scope>
</reference>
<feature type="region of interest" description="Disordered" evidence="1">
    <location>
        <begin position="336"/>
        <end position="393"/>
    </location>
</feature>
<feature type="transmembrane region" description="Helical" evidence="2">
    <location>
        <begin position="294"/>
        <end position="316"/>
    </location>
</feature>
<keyword evidence="2" id="KW-1133">Transmembrane helix</keyword>
<feature type="region of interest" description="Disordered" evidence="1">
    <location>
        <begin position="64"/>
        <end position="105"/>
    </location>
</feature>
<feature type="region of interest" description="Disordered" evidence="1">
    <location>
        <begin position="255"/>
        <end position="289"/>
    </location>
</feature>
<name>A0A8J9YY30_BRALA</name>
<feature type="compositionally biased region" description="Low complexity" evidence="1">
    <location>
        <begin position="355"/>
        <end position="391"/>
    </location>
</feature>
<feature type="region of interest" description="Disordered" evidence="1">
    <location>
        <begin position="130"/>
        <end position="159"/>
    </location>
</feature>
<feature type="compositionally biased region" description="Polar residues" evidence="1">
    <location>
        <begin position="70"/>
        <end position="105"/>
    </location>
</feature>
<dbReference type="OrthoDB" id="10031583at2759"/>
<dbReference type="Proteomes" id="UP000838412">
    <property type="component" value="Chromosome 13"/>
</dbReference>
<feature type="signal peptide" evidence="3">
    <location>
        <begin position="1"/>
        <end position="18"/>
    </location>
</feature>
<feature type="compositionally biased region" description="Polar residues" evidence="1">
    <location>
        <begin position="198"/>
        <end position="216"/>
    </location>
</feature>
<proteinExistence type="predicted"/>
<evidence type="ECO:0000256" key="2">
    <source>
        <dbReference type="SAM" id="Phobius"/>
    </source>
</evidence>
<evidence type="ECO:0000313" key="5">
    <source>
        <dbReference type="Proteomes" id="UP000838412"/>
    </source>
</evidence>
<keyword evidence="2" id="KW-0472">Membrane</keyword>
<evidence type="ECO:0000256" key="3">
    <source>
        <dbReference type="SAM" id="SignalP"/>
    </source>
</evidence>
<feature type="compositionally biased region" description="Polar residues" evidence="1">
    <location>
        <begin position="225"/>
        <end position="240"/>
    </location>
</feature>
<sequence length="666" mass="71136">MMLLRCTILILAVDIVTSNTTTTYTTQESSTVSITPISVFGSDDNTADPGTTYVAQALNATSHSHRNGTFAENSTARTTPISAFGSDNDTEDPGSTTQDSNSAQALNATSHPLRNGIFVANGTTKTTPISIFGSDDNTADPGTTYTTQTSNGTSPRHRNGTFVVPKLKLIDEDSGIGIDVIFGESTNETETEEEDQGSGISNAANGSRTGDSNPKTQGDHPNKIVPSSRTTSPPNHGTSSTEGIIINVILAGHGLNEPSLPPNRGRDDPDDFFSTTDAPLPKPVPKKSSVSGNLVVIIPLVCLGFVLLVLVVVLHCQNTRERRRVRQLKVLMRRDARMSGRSTDPLWRSDRSCTSRGGRSSSSRGARSSSSRGARSSSSRGARSARSQRSQRSYELKELPHCAECYHGAALQKQHTNGYPAGKSCNVPVTRSDPNILGHRGSVKGPVEYFLDDELYKTSLAACHRKTQSEPTGLNAHLAFDAAVESPFQRVPNNSPAGSCPITPHPRYINVTEPDNHILAASLSVLDSKWTDNRLYEPPENENLSGSALPLHLQLFANMDVYQDLNSNSIQSSMGPGLDSDFGASAGLSLRIMSSDSSITGYPTTCSGNTGEALSTESSLTSTITPTPASSSTAWDGQGDTRLYHSLSGWDNQGQVPLLSSEEHWV</sequence>
<dbReference type="AlphaFoldDB" id="A0A8J9YY30"/>
<keyword evidence="5" id="KW-1185">Reference proteome</keyword>
<dbReference type="EMBL" id="OV696698">
    <property type="protein sequence ID" value="CAH1243894.1"/>
    <property type="molecule type" value="Genomic_DNA"/>
</dbReference>
<feature type="compositionally biased region" description="Acidic residues" evidence="1">
    <location>
        <begin position="187"/>
        <end position="196"/>
    </location>
</feature>
<feature type="chain" id="PRO_5035431507" evidence="3">
    <location>
        <begin position="19"/>
        <end position="666"/>
    </location>
</feature>
<protein>
    <submittedName>
        <fullName evidence="4">Hypp7157 protein</fullName>
    </submittedName>
</protein>
<evidence type="ECO:0000313" key="4">
    <source>
        <dbReference type="EMBL" id="CAH1243894.1"/>
    </source>
</evidence>
<gene>
    <name evidence="4" type="primary">Hypp7157</name>
    <name evidence="4" type="ORF">BLAG_LOCUS6687</name>
</gene>
<feature type="compositionally biased region" description="Low complexity" evidence="1">
    <location>
        <begin position="142"/>
        <end position="154"/>
    </location>
</feature>
<feature type="region of interest" description="Disordered" evidence="1">
    <location>
        <begin position="185"/>
        <end position="240"/>
    </location>
</feature>
<evidence type="ECO:0000256" key="1">
    <source>
        <dbReference type="SAM" id="MobiDB-lite"/>
    </source>
</evidence>
<feature type="region of interest" description="Disordered" evidence="1">
    <location>
        <begin position="601"/>
        <end position="637"/>
    </location>
</feature>
<organism evidence="4 5">
    <name type="scientific">Branchiostoma lanceolatum</name>
    <name type="common">Common lancelet</name>
    <name type="synonym">Amphioxus lanceolatum</name>
    <dbReference type="NCBI Taxonomy" id="7740"/>
    <lineage>
        <taxon>Eukaryota</taxon>
        <taxon>Metazoa</taxon>
        <taxon>Chordata</taxon>
        <taxon>Cephalochordata</taxon>
        <taxon>Leptocardii</taxon>
        <taxon>Amphioxiformes</taxon>
        <taxon>Branchiostomatidae</taxon>
        <taxon>Branchiostoma</taxon>
    </lineage>
</organism>